<gene>
    <name evidence="2" type="ORF">AB3X52_08225</name>
</gene>
<feature type="transmembrane region" description="Helical" evidence="1">
    <location>
        <begin position="98"/>
        <end position="119"/>
    </location>
</feature>
<dbReference type="Pfam" id="PF06912">
    <property type="entry name" value="DUF1275"/>
    <property type="match status" value="1"/>
</dbReference>
<keyword evidence="1" id="KW-0812">Transmembrane</keyword>
<proteinExistence type="predicted"/>
<dbReference type="InterPro" id="IPR010699">
    <property type="entry name" value="DUF1275"/>
</dbReference>
<feature type="transmembrane region" description="Helical" evidence="1">
    <location>
        <begin position="51"/>
        <end position="78"/>
    </location>
</feature>
<protein>
    <submittedName>
        <fullName evidence="2">YoaK family protein</fullName>
    </submittedName>
</protein>
<sequence>MAAVTERLRAVPTETMHLWLMLVLTFTTGINDAVGYLGLDKVFTGNMTGNVVVLGMALVGDTGLPVVGPALALLGFLAGAAFGGRVLKAEKEPWSPRATGLFALVAAIMLGLAALLFSAGEDPSRAVMTITTTLAAIAMGTQAAAARHIAVKDVTTVVVTSTLTGLAADSPIGAGKAGWLDGGTARRFVAVALILLGALVGAGLLRVELGAGLLTAGVVIAVTTAVGSWHHRAVTTIL</sequence>
<feature type="transmembrane region" description="Helical" evidence="1">
    <location>
        <begin position="18"/>
        <end position="39"/>
    </location>
</feature>
<name>A0ABV3SXC7_9ACTN</name>
<feature type="transmembrane region" description="Helical" evidence="1">
    <location>
        <begin position="211"/>
        <end position="229"/>
    </location>
</feature>
<feature type="transmembrane region" description="Helical" evidence="1">
    <location>
        <begin position="188"/>
        <end position="205"/>
    </location>
</feature>
<accession>A0ABV3SXC7</accession>
<reference evidence="2 3" key="1">
    <citation type="submission" date="2024-07" db="EMBL/GenBank/DDBJ databases">
        <authorList>
            <person name="Lee S."/>
            <person name="Kang M."/>
        </authorList>
    </citation>
    <scope>NUCLEOTIDE SEQUENCE [LARGE SCALE GENOMIC DNA]</scope>
    <source>
        <strain evidence="2 3">DS6</strain>
    </source>
</reference>
<evidence type="ECO:0000256" key="1">
    <source>
        <dbReference type="SAM" id="Phobius"/>
    </source>
</evidence>
<keyword evidence="1" id="KW-0472">Membrane</keyword>
<evidence type="ECO:0000313" key="2">
    <source>
        <dbReference type="EMBL" id="MEX0427601.1"/>
    </source>
</evidence>
<comment type="caution">
    <text evidence="2">The sequence shown here is derived from an EMBL/GenBank/DDBJ whole genome shotgun (WGS) entry which is preliminary data.</text>
</comment>
<dbReference type="RefSeq" id="WP_367993142.1">
    <property type="nucleotide sequence ID" value="NZ_JBFPJR010000011.1"/>
</dbReference>
<organism evidence="2 3">
    <name type="scientific">Nocardioides eburneus</name>
    <dbReference type="NCBI Taxonomy" id="3231482"/>
    <lineage>
        <taxon>Bacteria</taxon>
        <taxon>Bacillati</taxon>
        <taxon>Actinomycetota</taxon>
        <taxon>Actinomycetes</taxon>
        <taxon>Propionibacteriales</taxon>
        <taxon>Nocardioidaceae</taxon>
        <taxon>Nocardioides</taxon>
    </lineage>
</organism>
<dbReference type="PANTHER" id="PTHR37314">
    <property type="entry name" value="SLR0142 PROTEIN"/>
    <property type="match status" value="1"/>
</dbReference>
<dbReference type="Proteomes" id="UP001556631">
    <property type="component" value="Unassembled WGS sequence"/>
</dbReference>
<evidence type="ECO:0000313" key="3">
    <source>
        <dbReference type="Proteomes" id="UP001556631"/>
    </source>
</evidence>
<keyword evidence="1" id="KW-1133">Transmembrane helix</keyword>
<dbReference type="PANTHER" id="PTHR37314:SF4">
    <property type="entry name" value="UPF0700 TRANSMEMBRANE PROTEIN YOAK"/>
    <property type="match status" value="1"/>
</dbReference>
<keyword evidence="3" id="KW-1185">Reference proteome</keyword>
<dbReference type="EMBL" id="JBFPJR010000011">
    <property type="protein sequence ID" value="MEX0427601.1"/>
    <property type="molecule type" value="Genomic_DNA"/>
</dbReference>